<evidence type="ECO:0000259" key="6">
    <source>
        <dbReference type="Pfam" id="PF02465"/>
    </source>
</evidence>
<comment type="subcellular location">
    <subcellularLocation>
        <location evidence="5">Secreted</location>
    </subcellularLocation>
    <subcellularLocation>
        <location evidence="5">Bacterial flagellum</location>
    </subcellularLocation>
</comment>
<keyword evidence="8" id="KW-0969">Cilium</keyword>
<dbReference type="Pfam" id="PF02465">
    <property type="entry name" value="FliD_N"/>
    <property type="match status" value="1"/>
</dbReference>
<keyword evidence="8" id="KW-0282">Flagellum</keyword>
<gene>
    <name evidence="8" type="primary">fliD</name>
    <name evidence="8" type="ORF">NUTIK01_25180</name>
</gene>
<dbReference type="PANTHER" id="PTHR30288:SF0">
    <property type="entry name" value="FLAGELLAR HOOK-ASSOCIATED PROTEIN 2"/>
    <property type="match status" value="1"/>
</dbReference>
<dbReference type="Pfam" id="PF07196">
    <property type="entry name" value="Flagellin_IN"/>
    <property type="match status" value="1"/>
</dbReference>
<comment type="caution">
    <text evidence="8">The sequence shown here is derived from an EMBL/GenBank/DDBJ whole genome shotgun (WGS) entry which is preliminary data.</text>
</comment>
<dbReference type="EMBL" id="BTFW01000001">
    <property type="protein sequence ID" value="GMM61741.1"/>
    <property type="molecule type" value="Genomic_DNA"/>
</dbReference>
<dbReference type="InterPro" id="IPR010810">
    <property type="entry name" value="Flagellin_hook_IN_motif"/>
</dbReference>
<comment type="function">
    <text evidence="5">Required for morphogenesis and for the elongation of the flagellar filament by facilitating polymerization of the flagellin monomers at the tip of growing filament. Forms a capping structure, which prevents flagellin subunits (transported through the central channel of the flagellum) from leaking out without polymerization at the distal end.</text>
</comment>
<evidence type="ECO:0000313" key="8">
    <source>
        <dbReference type="EMBL" id="GMM61741.1"/>
    </source>
</evidence>
<evidence type="ECO:0000256" key="1">
    <source>
        <dbReference type="ARBA" id="ARBA00009764"/>
    </source>
</evidence>
<dbReference type="InterPro" id="IPR010809">
    <property type="entry name" value="FliD_C"/>
</dbReference>
<feature type="domain" description="Flagellar hook-associated protein 2 N-terminal" evidence="6">
    <location>
        <begin position="8"/>
        <end position="104"/>
    </location>
</feature>
<keyword evidence="5" id="KW-0964">Secreted</keyword>
<evidence type="ECO:0000313" key="9">
    <source>
        <dbReference type="Proteomes" id="UP001187221"/>
    </source>
</evidence>
<dbReference type="InterPro" id="IPR003481">
    <property type="entry name" value="FliD_N"/>
</dbReference>
<sequence>MLASLGSSTINTSGLAEQLSAAQFASRIDAVTAKQDKITTQISAASTLKSMMSTLASSLGTRVREGDLAVTPVITNASVATVSKGTLSGSGTSTLEVTALAKGQTLTGPTLAASTSAVGAGTFTLRFGTVSGTSFSADTSRAQVDIAVTSSDTLGTLAQKINASGAGVSAYVATGANGAQLVLRGADGAANGFQIETTPDAGYTTLAAFNWSAATGAASQLKSTATDAAYVLDGVARTSTSNTITDAAPGLTLKLTGTNAGSPTTISYSDPASAVQTAMNDLVEALNQIVTQLNSDTDRHTGSLTNNAGARALRQMLSSLSSRVVMPNATPGQPSTLGDLGLKINRNGTFALDSAVLNKTMTASPDGTAAMFTNGLYGVYATFDSMARSVSSVSDPGSLGGVITALGTRQTSLTEQLSDLQTKQETLRTQLVSRYAQLASRVSSSQSTLSFLQAQITAWNGKSGN</sequence>
<dbReference type="Proteomes" id="UP001187221">
    <property type="component" value="Unassembled WGS sequence"/>
</dbReference>
<comment type="subunit">
    <text evidence="2 5">Homopentamer.</text>
</comment>
<keyword evidence="8" id="KW-0966">Cell projection</keyword>
<evidence type="ECO:0000256" key="3">
    <source>
        <dbReference type="ARBA" id="ARBA00023054"/>
    </source>
</evidence>
<protein>
    <recommendedName>
        <fullName evidence="5">Flagellar hook-associated protein 2</fullName>
        <shortName evidence="5">HAP2</shortName>
    </recommendedName>
    <alternativeName>
        <fullName evidence="5">Flagellar cap protein</fullName>
    </alternativeName>
</protein>
<accession>A0ABQ6PAC8</accession>
<dbReference type="InterPro" id="IPR040026">
    <property type="entry name" value="FliD"/>
</dbReference>
<proteinExistence type="inferred from homology"/>
<evidence type="ECO:0000256" key="5">
    <source>
        <dbReference type="RuleBase" id="RU362066"/>
    </source>
</evidence>
<evidence type="ECO:0000256" key="2">
    <source>
        <dbReference type="ARBA" id="ARBA00011255"/>
    </source>
</evidence>
<feature type="domain" description="Flagellar hook-associated protein 2 C-terminal" evidence="7">
    <location>
        <begin position="225"/>
        <end position="446"/>
    </location>
</feature>
<keyword evidence="3" id="KW-0175">Coiled coil</keyword>
<evidence type="ECO:0000259" key="7">
    <source>
        <dbReference type="Pfam" id="PF07195"/>
    </source>
</evidence>
<name>A0ABQ6PAC8_9SPHN</name>
<keyword evidence="4 5" id="KW-0975">Bacterial flagellum</keyword>
<keyword evidence="9" id="KW-1185">Reference proteome</keyword>
<organism evidence="8 9">
    <name type="scientific">Novosphingobium pituita</name>
    <dbReference type="NCBI Taxonomy" id="3056842"/>
    <lineage>
        <taxon>Bacteria</taxon>
        <taxon>Pseudomonadati</taxon>
        <taxon>Pseudomonadota</taxon>
        <taxon>Alphaproteobacteria</taxon>
        <taxon>Sphingomonadales</taxon>
        <taxon>Sphingomonadaceae</taxon>
        <taxon>Novosphingobium</taxon>
    </lineage>
</organism>
<dbReference type="PANTHER" id="PTHR30288">
    <property type="entry name" value="FLAGELLAR CAP/ASSEMBLY PROTEIN FLID"/>
    <property type="match status" value="1"/>
</dbReference>
<dbReference type="Pfam" id="PF07195">
    <property type="entry name" value="FliD_C"/>
    <property type="match status" value="1"/>
</dbReference>
<comment type="similarity">
    <text evidence="1 5">Belongs to the FliD family.</text>
</comment>
<reference evidence="8 9" key="1">
    <citation type="submission" date="2023-06" db="EMBL/GenBank/DDBJ databases">
        <title>Draft genome sequence of Novosphingobium sp. strain IK01.</title>
        <authorList>
            <person name="Hatamoto M."/>
            <person name="Ikarashi T."/>
            <person name="Yamaguchi T."/>
        </authorList>
    </citation>
    <scope>NUCLEOTIDE SEQUENCE [LARGE SCALE GENOMIC DNA]</scope>
    <source>
        <strain evidence="8 9">IK01</strain>
    </source>
</reference>
<evidence type="ECO:0000256" key="4">
    <source>
        <dbReference type="ARBA" id="ARBA00023143"/>
    </source>
</evidence>